<evidence type="ECO:0000313" key="3">
    <source>
        <dbReference type="Proteomes" id="UP000814176"/>
    </source>
</evidence>
<proteinExistence type="predicted"/>
<protein>
    <recommendedName>
        <fullName evidence="1">F-box domain-containing protein</fullName>
    </recommendedName>
</protein>
<dbReference type="InterPro" id="IPR036047">
    <property type="entry name" value="F-box-like_dom_sf"/>
</dbReference>
<dbReference type="Proteomes" id="UP000814176">
    <property type="component" value="Unassembled WGS sequence"/>
</dbReference>
<comment type="caution">
    <text evidence="2">The sequence shown here is derived from an EMBL/GenBank/DDBJ whole genome shotgun (WGS) entry which is preliminary data.</text>
</comment>
<organism evidence="2 3">
    <name type="scientific">Rhodofomes roseus</name>
    <dbReference type="NCBI Taxonomy" id="34475"/>
    <lineage>
        <taxon>Eukaryota</taxon>
        <taxon>Fungi</taxon>
        <taxon>Dikarya</taxon>
        <taxon>Basidiomycota</taxon>
        <taxon>Agaricomycotina</taxon>
        <taxon>Agaricomycetes</taxon>
        <taxon>Polyporales</taxon>
        <taxon>Rhodofomes</taxon>
    </lineage>
</organism>
<dbReference type="EMBL" id="JADCUA010000017">
    <property type="protein sequence ID" value="KAH9833723.1"/>
    <property type="molecule type" value="Genomic_DNA"/>
</dbReference>
<dbReference type="InterPro" id="IPR001810">
    <property type="entry name" value="F-box_dom"/>
</dbReference>
<dbReference type="Gene3D" id="1.20.1280.50">
    <property type="match status" value="1"/>
</dbReference>
<keyword evidence="3" id="KW-1185">Reference proteome</keyword>
<dbReference type="GeneID" id="72005133"/>
<dbReference type="SUPFAM" id="SSF81383">
    <property type="entry name" value="F-box domain"/>
    <property type="match status" value="1"/>
</dbReference>
<reference evidence="2 3" key="1">
    <citation type="journal article" date="2021" name="Environ. Microbiol.">
        <title>Gene family expansions and transcriptome signatures uncover fungal adaptations to wood decay.</title>
        <authorList>
            <person name="Hage H."/>
            <person name="Miyauchi S."/>
            <person name="Viragh M."/>
            <person name="Drula E."/>
            <person name="Min B."/>
            <person name="Chaduli D."/>
            <person name="Navarro D."/>
            <person name="Favel A."/>
            <person name="Norest M."/>
            <person name="Lesage-Meessen L."/>
            <person name="Balint B."/>
            <person name="Merenyi Z."/>
            <person name="de Eugenio L."/>
            <person name="Morin E."/>
            <person name="Martinez A.T."/>
            <person name="Baldrian P."/>
            <person name="Stursova M."/>
            <person name="Martinez M.J."/>
            <person name="Novotny C."/>
            <person name="Magnuson J.K."/>
            <person name="Spatafora J.W."/>
            <person name="Maurice S."/>
            <person name="Pangilinan J."/>
            <person name="Andreopoulos W."/>
            <person name="LaButti K."/>
            <person name="Hundley H."/>
            <person name="Na H."/>
            <person name="Kuo A."/>
            <person name="Barry K."/>
            <person name="Lipzen A."/>
            <person name="Henrissat B."/>
            <person name="Riley R."/>
            <person name="Ahrendt S."/>
            <person name="Nagy L.G."/>
            <person name="Grigoriev I.V."/>
            <person name="Martin F."/>
            <person name="Rosso M.N."/>
        </authorList>
    </citation>
    <scope>NUCLEOTIDE SEQUENCE [LARGE SCALE GENOMIC DNA]</scope>
    <source>
        <strain evidence="2 3">CIRM-BRFM 1785</strain>
    </source>
</reference>
<sequence>MDRNNFNVLESLPVELIADILGELDLSSLVTTTYVSNRLRAISSEPSLNPWRRPIRRTLHNPDQEYDPALRHLSVRSTVPRNNFVEILSIARANYLLLEASLPHLKDIEWEECFRRRFLPSWAKIKKEGATWKEAFMKVLYRVWHRTSSACTHDEAWTDYLVLNRNGTANQLNGTSRGFDPLAIFEQMRIQNDLMQFQPRIRVVVEFPDVRILAIGVLNKPRTAFGVNHLAKALLHPPGMDGDTAAKLTNLDISSSDESDGEHDHIINIPLSTGASSGARINETYRRLSHPLPAPAYENYPFFTPSGEDLRWLADGDIEESGMQWMWSMMLVAQLIGQNTKPPFGASPLLDLELVDGLSRSHYASLTFEDLKTIAPWIEPTKWIEGAGLGHDE</sequence>
<gene>
    <name evidence="2" type="ORF">C8Q71DRAFT_772218</name>
</gene>
<dbReference type="PROSITE" id="PS50181">
    <property type="entry name" value="FBOX"/>
    <property type="match status" value="1"/>
</dbReference>
<feature type="domain" description="F-box" evidence="1">
    <location>
        <begin position="6"/>
        <end position="54"/>
    </location>
</feature>
<dbReference type="Pfam" id="PF00646">
    <property type="entry name" value="F-box"/>
    <property type="match status" value="1"/>
</dbReference>
<evidence type="ECO:0000313" key="2">
    <source>
        <dbReference type="EMBL" id="KAH9833723.1"/>
    </source>
</evidence>
<dbReference type="RefSeq" id="XP_047776439.1">
    <property type="nucleotide sequence ID" value="XM_047924401.1"/>
</dbReference>
<accession>A0ABQ8K920</accession>
<evidence type="ECO:0000259" key="1">
    <source>
        <dbReference type="PROSITE" id="PS50181"/>
    </source>
</evidence>
<name>A0ABQ8K920_9APHY</name>